<proteinExistence type="predicted"/>
<protein>
    <recommendedName>
        <fullName evidence="6">Glycosyl transferase family 1 domain-containing protein</fullName>
    </recommendedName>
</protein>
<organism evidence="4 5">
    <name type="scientific">Candidatus Roizmanbacteria bacterium RIFOXYA1_FULL_41_12</name>
    <dbReference type="NCBI Taxonomy" id="1802082"/>
    <lineage>
        <taxon>Bacteria</taxon>
        <taxon>Candidatus Roizmaniibacteriota</taxon>
    </lineage>
</organism>
<evidence type="ECO:0000256" key="1">
    <source>
        <dbReference type="ARBA" id="ARBA00022679"/>
    </source>
</evidence>
<dbReference type="InterPro" id="IPR001296">
    <property type="entry name" value="Glyco_trans_1"/>
</dbReference>
<dbReference type="PANTHER" id="PTHR46401:SF2">
    <property type="entry name" value="GLYCOSYLTRANSFERASE WBBK-RELATED"/>
    <property type="match status" value="1"/>
</dbReference>
<feature type="domain" description="Glycosyltransferase subfamily 4-like N-terminal" evidence="3">
    <location>
        <begin position="76"/>
        <end position="187"/>
    </location>
</feature>
<dbReference type="EMBL" id="MGBG01000013">
    <property type="protein sequence ID" value="OGK64996.1"/>
    <property type="molecule type" value="Genomic_DNA"/>
</dbReference>
<dbReference type="Pfam" id="PF00534">
    <property type="entry name" value="Glycos_transf_1"/>
    <property type="match status" value="1"/>
</dbReference>
<accession>A0A1F7KAV7</accession>
<evidence type="ECO:0000313" key="4">
    <source>
        <dbReference type="EMBL" id="OGK64996.1"/>
    </source>
</evidence>
<feature type="domain" description="Glycosyl transferase family 1" evidence="2">
    <location>
        <begin position="210"/>
        <end position="371"/>
    </location>
</feature>
<dbReference type="AlphaFoldDB" id="A0A1F7KAV7"/>
<comment type="caution">
    <text evidence="4">The sequence shown here is derived from an EMBL/GenBank/DDBJ whole genome shotgun (WGS) entry which is preliminary data.</text>
</comment>
<name>A0A1F7KAV7_9BACT</name>
<dbReference type="Gene3D" id="3.40.50.2000">
    <property type="entry name" value="Glycogen Phosphorylase B"/>
    <property type="match status" value="2"/>
</dbReference>
<evidence type="ECO:0000313" key="5">
    <source>
        <dbReference type="Proteomes" id="UP000178450"/>
    </source>
</evidence>
<evidence type="ECO:0000259" key="3">
    <source>
        <dbReference type="Pfam" id="PF13439"/>
    </source>
</evidence>
<keyword evidence="1" id="KW-0808">Transferase</keyword>
<sequence length="404" mass="47020">MPILRILIDGRTIKNNPSGLGIWNLQLVRHLVKYENIQLFLILTKNCDYDFSNDGLLSPFLKEKLILINSNHDYKFVSLDRFVFEQFQLPKIIQRLKIDLYHATDSFGIPINLPKKIKVMLTIHDLIPLTPYREYLNWQQFLIYRVSLFLSIKRANLITAISDKTKTDIKHYLQPKTNVVAVYDGVDEPTLYSEKIIDKAFVQLNQQYLLKKQQYLLYYGGFGPRRNTETLIKVLRQLIDQQIVSPDFKLVLSGRIKNAKTQALLILNGLKNLIKNLKLQDNVVIIDYLMPESKAALIKNSSLFVTLTLYEGFGLTPMEVIKYNKYALTTRTGIWHQFPSLNNIFIIEDPFSIPEISHKVSLIIQNSSNLKADYQKMVNFTKVFQWSSMAKNYFKLYGKIIKTI</sequence>
<gene>
    <name evidence="4" type="ORF">A2209_04895</name>
</gene>
<reference evidence="4 5" key="1">
    <citation type="journal article" date="2016" name="Nat. Commun.">
        <title>Thousands of microbial genomes shed light on interconnected biogeochemical processes in an aquifer system.</title>
        <authorList>
            <person name="Anantharaman K."/>
            <person name="Brown C.T."/>
            <person name="Hug L.A."/>
            <person name="Sharon I."/>
            <person name="Castelle C.J."/>
            <person name="Probst A.J."/>
            <person name="Thomas B.C."/>
            <person name="Singh A."/>
            <person name="Wilkins M.J."/>
            <person name="Karaoz U."/>
            <person name="Brodie E.L."/>
            <person name="Williams K.H."/>
            <person name="Hubbard S.S."/>
            <person name="Banfield J.F."/>
        </authorList>
    </citation>
    <scope>NUCLEOTIDE SEQUENCE [LARGE SCALE GENOMIC DNA]</scope>
</reference>
<evidence type="ECO:0000259" key="2">
    <source>
        <dbReference type="Pfam" id="PF00534"/>
    </source>
</evidence>
<dbReference type="InterPro" id="IPR028098">
    <property type="entry name" value="Glyco_trans_4-like_N"/>
</dbReference>
<evidence type="ECO:0008006" key="6">
    <source>
        <dbReference type="Google" id="ProtNLM"/>
    </source>
</evidence>
<dbReference type="GO" id="GO:0016757">
    <property type="term" value="F:glycosyltransferase activity"/>
    <property type="evidence" value="ECO:0007669"/>
    <property type="project" value="InterPro"/>
</dbReference>
<dbReference type="GO" id="GO:0009103">
    <property type="term" value="P:lipopolysaccharide biosynthetic process"/>
    <property type="evidence" value="ECO:0007669"/>
    <property type="project" value="TreeGrafter"/>
</dbReference>
<dbReference type="Proteomes" id="UP000178450">
    <property type="component" value="Unassembled WGS sequence"/>
</dbReference>
<dbReference type="PANTHER" id="PTHR46401">
    <property type="entry name" value="GLYCOSYLTRANSFERASE WBBK-RELATED"/>
    <property type="match status" value="1"/>
</dbReference>
<dbReference type="Pfam" id="PF13439">
    <property type="entry name" value="Glyco_transf_4"/>
    <property type="match status" value="1"/>
</dbReference>
<dbReference type="SUPFAM" id="SSF53756">
    <property type="entry name" value="UDP-Glycosyltransferase/glycogen phosphorylase"/>
    <property type="match status" value="1"/>
</dbReference>